<reference evidence="1" key="1">
    <citation type="submission" date="2019-08" db="EMBL/GenBank/DDBJ databases">
        <authorList>
            <person name="Kucharzyk K."/>
            <person name="Murdoch R.W."/>
            <person name="Higgins S."/>
            <person name="Loffler F."/>
        </authorList>
    </citation>
    <scope>NUCLEOTIDE SEQUENCE</scope>
</reference>
<dbReference type="EMBL" id="VSSQ01100115">
    <property type="protein sequence ID" value="MPN42403.1"/>
    <property type="molecule type" value="Genomic_DNA"/>
</dbReference>
<evidence type="ECO:0000313" key="1">
    <source>
        <dbReference type="EMBL" id="MPN42403.1"/>
    </source>
</evidence>
<proteinExistence type="predicted"/>
<name>A0A645I4J5_9ZZZZ</name>
<evidence type="ECO:0008006" key="2">
    <source>
        <dbReference type="Google" id="ProtNLM"/>
    </source>
</evidence>
<accession>A0A645I4J5</accession>
<dbReference type="NCBIfam" id="NF038093">
    <property type="entry name" value="GrdX"/>
    <property type="match status" value="1"/>
</dbReference>
<protein>
    <recommendedName>
        <fullName evidence="2">GrdX protein</fullName>
    </recommendedName>
</protein>
<dbReference type="AlphaFoldDB" id="A0A645I4J5"/>
<organism evidence="1">
    <name type="scientific">bioreactor metagenome</name>
    <dbReference type="NCBI Taxonomy" id="1076179"/>
    <lineage>
        <taxon>unclassified sequences</taxon>
        <taxon>metagenomes</taxon>
        <taxon>ecological metagenomes</taxon>
    </lineage>
</organism>
<sequence>MNTRCITNNPLVIKKGLPNIEPVDGNILSVLLAVESEILKGFKLLSHPMSSSIRPDIGPYKTILLSADAGDVDPESMHIIYSSIEYTENLLKNNTGAHWSKESLEDFQFIDLDIIQNFI</sequence>
<gene>
    <name evidence="1" type="ORF">SDC9_189960</name>
</gene>
<comment type="caution">
    <text evidence="1">The sequence shown here is derived from an EMBL/GenBank/DDBJ whole genome shotgun (WGS) entry which is preliminary data.</text>
</comment>
<dbReference type="InterPro" id="IPR047735">
    <property type="entry name" value="GrdX-like"/>
</dbReference>